<dbReference type="InterPro" id="IPR010998">
    <property type="entry name" value="Integrase_recombinase_N"/>
</dbReference>
<sequence length="429" mass="48456">MSFDARAAKLLPAGQHFTISECPGLRFEATATKRSWIYRYKSPVDGKMKQTKIGEWPVVSFAAATVAWEKLRLARAEGADPSAKKRAERGEKRAAAAAERERAAMEVVTVADVCDNYLVKYIEKNRSEKGAAEVRRMFETMLGQTGEVRAADVTRSVAFDLIESFGHIPVQAAKLRAEIGAAWDYALDSGRLPESVPNWWRLIMRGKLRSKGRMIQGAAAGVVKRVLSEAELAKLIPWLPNFSRIVEDALTLYLWTCARGSEIMAMHAGEISEESDGLWWTVPKDKTKNSWREHATDFRVPLLGRAERIVRRRLEVAEGGYLFPSKHCASGHVEQKNVASQVWLHMPYSKTRPEYDRPRLPVDRWAPHDLRRSSRTLLAALGCPDEVGEAILGHMKQGITGVYNRHAYDKERREWLARLDPHLERLAES</sequence>
<dbReference type="OrthoDB" id="9775880at2"/>
<dbReference type="GO" id="GO:0003677">
    <property type="term" value="F:DNA binding"/>
    <property type="evidence" value="ECO:0007669"/>
    <property type="project" value="UniProtKB-KW"/>
</dbReference>
<dbReference type="InterPro" id="IPR011010">
    <property type="entry name" value="DNA_brk_join_enz"/>
</dbReference>
<dbReference type="PANTHER" id="PTHR30629">
    <property type="entry name" value="PROPHAGE INTEGRASE"/>
    <property type="match status" value="1"/>
</dbReference>
<evidence type="ECO:0000256" key="2">
    <source>
        <dbReference type="ARBA" id="ARBA00022908"/>
    </source>
</evidence>
<proteinExistence type="inferred from homology"/>
<keyword evidence="2" id="KW-0229">DNA integration</keyword>
<reference evidence="6 7" key="1">
    <citation type="submission" date="2019-11" db="EMBL/GenBank/DDBJ databases">
        <title>Type strains purchased from KCTC, JCM and DSMZ.</title>
        <authorList>
            <person name="Lu H."/>
        </authorList>
    </citation>
    <scope>NUCLEOTIDE SEQUENCE [LARGE SCALE GENOMIC DNA]</scope>
    <source>
        <strain evidence="6 7">JCM 31587</strain>
    </source>
</reference>
<dbReference type="Pfam" id="PF00589">
    <property type="entry name" value="Phage_integrase"/>
    <property type="match status" value="1"/>
</dbReference>
<evidence type="ECO:0000256" key="1">
    <source>
        <dbReference type="ARBA" id="ARBA00008857"/>
    </source>
</evidence>
<dbReference type="InterPro" id="IPR025166">
    <property type="entry name" value="Integrase_DNA_bind_dom"/>
</dbReference>
<keyword evidence="4" id="KW-0233">DNA recombination</keyword>
<dbReference type="InterPro" id="IPR013762">
    <property type="entry name" value="Integrase-like_cat_sf"/>
</dbReference>
<dbReference type="InterPro" id="IPR002104">
    <property type="entry name" value="Integrase_catalytic"/>
</dbReference>
<evidence type="ECO:0000313" key="7">
    <source>
        <dbReference type="Proteomes" id="UP000472320"/>
    </source>
</evidence>
<dbReference type="EMBL" id="WNKX01000008">
    <property type="protein sequence ID" value="MTW11401.1"/>
    <property type="molecule type" value="Genomic_DNA"/>
</dbReference>
<comment type="caution">
    <text evidence="6">The sequence shown here is derived from an EMBL/GenBank/DDBJ whole genome shotgun (WGS) entry which is preliminary data.</text>
</comment>
<dbReference type="Gene3D" id="3.30.160.390">
    <property type="entry name" value="Integrase, DNA-binding domain"/>
    <property type="match status" value="1"/>
</dbReference>
<accession>A0A6L6QGZ3</accession>
<dbReference type="GO" id="GO:0015074">
    <property type="term" value="P:DNA integration"/>
    <property type="evidence" value="ECO:0007669"/>
    <property type="project" value="UniProtKB-KW"/>
</dbReference>
<evidence type="ECO:0000259" key="5">
    <source>
        <dbReference type="PROSITE" id="PS51898"/>
    </source>
</evidence>
<dbReference type="GO" id="GO:0006310">
    <property type="term" value="P:DNA recombination"/>
    <property type="evidence" value="ECO:0007669"/>
    <property type="project" value="UniProtKB-KW"/>
</dbReference>
<gene>
    <name evidence="6" type="ORF">GM658_12420</name>
</gene>
<comment type="similarity">
    <text evidence="1">Belongs to the 'phage' integrase family.</text>
</comment>
<name>A0A6L6QGZ3_9BURK</name>
<dbReference type="InterPro" id="IPR050808">
    <property type="entry name" value="Phage_Integrase"/>
</dbReference>
<evidence type="ECO:0000313" key="6">
    <source>
        <dbReference type="EMBL" id="MTW11401.1"/>
    </source>
</evidence>
<dbReference type="AlphaFoldDB" id="A0A6L6QGZ3"/>
<dbReference type="Gene3D" id="1.10.443.10">
    <property type="entry name" value="Intergrase catalytic core"/>
    <property type="match status" value="1"/>
</dbReference>
<evidence type="ECO:0000256" key="3">
    <source>
        <dbReference type="ARBA" id="ARBA00023125"/>
    </source>
</evidence>
<dbReference type="PANTHER" id="PTHR30629:SF2">
    <property type="entry name" value="PROPHAGE INTEGRASE INTS-RELATED"/>
    <property type="match status" value="1"/>
</dbReference>
<dbReference type="Pfam" id="PF13356">
    <property type="entry name" value="Arm-DNA-bind_3"/>
    <property type="match status" value="1"/>
</dbReference>
<organism evidence="6 7">
    <name type="scientific">Massilia eburnea</name>
    <dbReference type="NCBI Taxonomy" id="1776165"/>
    <lineage>
        <taxon>Bacteria</taxon>
        <taxon>Pseudomonadati</taxon>
        <taxon>Pseudomonadota</taxon>
        <taxon>Betaproteobacteria</taxon>
        <taxon>Burkholderiales</taxon>
        <taxon>Oxalobacteraceae</taxon>
        <taxon>Telluria group</taxon>
        <taxon>Massilia</taxon>
    </lineage>
</organism>
<dbReference type="PROSITE" id="PS51898">
    <property type="entry name" value="TYR_RECOMBINASE"/>
    <property type="match status" value="1"/>
</dbReference>
<keyword evidence="7" id="KW-1185">Reference proteome</keyword>
<dbReference type="SUPFAM" id="SSF56349">
    <property type="entry name" value="DNA breaking-rejoining enzymes"/>
    <property type="match status" value="1"/>
</dbReference>
<dbReference type="Gene3D" id="1.10.150.130">
    <property type="match status" value="1"/>
</dbReference>
<protein>
    <submittedName>
        <fullName evidence="6">DUF4102 domain-containing protein</fullName>
    </submittedName>
</protein>
<evidence type="ECO:0000256" key="4">
    <source>
        <dbReference type="ARBA" id="ARBA00023172"/>
    </source>
</evidence>
<dbReference type="Proteomes" id="UP000472320">
    <property type="component" value="Unassembled WGS sequence"/>
</dbReference>
<feature type="domain" description="Tyr recombinase" evidence="5">
    <location>
        <begin position="222"/>
        <end position="417"/>
    </location>
</feature>
<dbReference type="InterPro" id="IPR038488">
    <property type="entry name" value="Integrase_DNA-bd_sf"/>
</dbReference>
<dbReference type="RefSeq" id="WP_155454361.1">
    <property type="nucleotide sequence ID" value="NZ_WNKX01000008.1"/>
</dbReference>
<keyword evidence="3" id="KW-0238">DNA-binding</keyword>